<feature type="region of interest" description="Disordered" evidence="1">
    <location>
        <begin position="1"/>
        <end position="44"/>
    </location>
</feature>
<dbReference type="PANTHER" id="PTHR43805">
    <property type="entry name" value="GLYCEROPHOSPHORYL DIESTER PHOSPHODIESTERASE"/>
    <property type="match status" value="1"/>
</dbReference>
<dbReference type="InParanoid" id="G3J4J7"/>
<dbReference type="PROSITE" id="PS51704">
    <property type="entry name" value="GP_PDE"/>
    <property type="match status" value="1"/>
</dbReference>
<dbReference type="VEuPathDB" id="FungiDB:CCM_00521"/>
<dbReference type="Pfam" id="PF03009">
    <property type="entry name" value="GDPD"/>
    <property type="match status" value="1"/>
</dbReference>
<dbReference type="SUPFAM" id="SSF51695">
    <property type="entry name" value="PLC-like phosphodiesterases"/>
    <property type="match status" value="1"/>
</dbReference>
<dbReference type="OrthoDB" id="1058301at2759"/>
<keyword evidence="4" id="KW-1185">Reference proteome</keyword>
<dbReference type="PANTHER" id="PTHR43805:SF1">
    <property type="entry name" value="GP-PDE DOMAIN-CONTAINING PROTEIN"/>
    <property type="match status" value="1"/>
</dbReference>
<sequence length="397" mass="45211">MDDSDSLFDDLPDASANTAPPYSHRPARGRTTPRKIGEKKSEENETKFLTRMNLTAPFAAAIPSSRDPGRLLPQTVAHRGFRAAWPENSLDAMRAAVDAGAHAIETDVHLTRDGVVVMSHDATLTRCFGVRKKIASCDWEYIETLRSIRTPHLGMPRLRDVLELLNEERMQKTWCVLDIKVSPSLHFVTRDCDFFVADERQMDDDAEQLLSSMKHVLDTVKGPIPWEKRILLGCWNATYITAARRILPSYPLSHISFSRSYSRHFGAALPNLGYSLHFSALSGVLGRRFLQQLRSGPVLTWTVNQDNWMRWLLDRRVLDAVITDDPRQFRAVCRVWEDELDGRRERPRVGVVAAARRGCGDGLEALKFALLWVVLHVVTRFSRRLDTLPDVMKRKSR</sequence>
<dbReference type="FunCoup" id="G3J4J7">
    <property type="interactions" value="95"/>
</dbReference>
<dbReference type="Gene3D" id="3.20.20.190">
    <property type="entry name" value="Phosphatidylinositol (PI) phosphodiesterase"/>
    <property type="match status" value="1"/>
</dbReference>
<accession>G3J4J7</accession>
<evidence type="ECO:0000259" key="2">
    <source>
        <dbReference type="PROSITE" id="PS51704"/>
    </source>
</evidence>
<name>G3J4J7_CORMM</name>
<dbReference type="InterPro" id="IPR030395">
    <property type="entry name" value="GP_PDE_dom"/>
</dbReference>
<dbReference type="GO" id="GO:0006629">
    <property type="term" value="P:lipid metabolic process"/>
    <property type="evidence" value="ECO:0007669"/>
    <property type="project" value="InterPro"/>
</dbReference>
<reference evidence="3 4" key="1">
    <citation type="journal article" date="2011" name="Genome Biol.">
        <title>Genome sequence of the insect pathogenic fungus Cordyceps militaris, a valued traditional Chinese medicine.</title>
        <authorList>
            <person name="Zheng P."/>
            <person name="Xia Y."/>
            <person name="Xiao G."/>
            <person name="Xiong C."/>
            <person name="Hu X."/>
            <person name="Zhang S."/>
            <person name="Zheng H."/>
            <person name="Huang Y."/>
            <person name="Zhou Y."/>
            <person name="Wang S."/>
            <person name="Zhao G.P."/>
            <person name="Liu X."/>
            <person name="St Leger R.J."/>
            <person name="Wang C."/>
        </authorList>
    </citation>
    <scope>NUCLEOTIDE SEQUENCE [LARGE SCALE GENOMIC DNA]</scope>
    <source>
        <strain evidence="3 4">CM01</strain>
    </source>
</reference>
<feature type="compositionally biased region" description="Basic and acidic residues" evidence="1">
    <location>
        <begin position="35"/>
        <end position="44"/>
    </location>
</feature>
<dbReference type="AlphaFoldDB" id="G3J4J7"/>
<dbReference type="STRING" id="983644.G3J4J7"/>
<evidence type="ECO:0000313" key="4">
    <source>
        <dbReference type="Proteomes" id="UP000001610"/>
    </source>
</evidence>
<organism evidence="3 4">
    <name type="scientific">Cordyceps militaris (strain CM01)</name>
    <name type="common">Caterpillar fungus</name>
    <dbReference type="NCBI Taxonomy" id="983644"/>
    <lineage>
        <taxon>Eukaryota</taxon>
        <taxon>Fungi</taxon>
        <taxon>Dikarya</taxon>
        <taxon>Ascomycota</taxon>
        <taxon>Pezizomycotina</taxon>
        <taxon>Sordariomycetes</taxon>
        <taxon>Hypocreomycetidae</taxon>
        <taxon>Hypocreales</taxon>
        <taxon>Cordycipitaceae</taxon>
        <taxon>Cordyceps</taxon>
    </lineage>
</organism>
<dbReference type="eggNOG" id="KOG2258">
    <property type="taxonomic scope" value="Eukaryota"/>
</dbReference>
<dbReference type="InterPro" id="IPR017946">
    <property type="entry name" value="PLC-like_Pdiesterase_TIM-brl"/>
</dbReference>
<protein>
    <submittedName>
        <fullName evidence="3">Glycerophosphoryl diester phosphodiesterase, putative</fullName>
    </submittedName>
</protein>
<dbReference type="RefSeq" id="XP_006665744.1">
    <property type="nucleotide sequence ID" value="XM_006665681.1"/>
</dbReference>
<gene>
    <name evidence="3" type="ORF">CCM_00521</name>
</gene>
<dbReference type="KEGG" id="cmt:CCM_00521"/>
<dbReference type="OMA" id="ECSWEYL"/>
<feature type="domain" description="GP-PDE" evidence="2">
    <location>
        <begin position="73"/>
        <end position="333"/>
    </location>
</feature>
<dbReference type="HOGENOM" id="CLU_030006_1_2_1"/>
<evidence type="ECO:0000313" key="3">
    <source>
        <dbReference type="EMBL" id="EGX95867.1"/>
    </source>
</evidence>
<dbReference type="EMBL" id="JH126399">
    <property type="protein sequence ID" value="EGX95867.1"/>
    <property type="molecule type" value="Genomic_DNA"/>
</dbReference>
<dbReference type="GeneID" id="18162556"/>
<evidence type="ECO:0000256" key="1">
    <source>
        <dbReference type="SAM" id="MobiDB-lite"/>
    </source>
</evidence>
<dbReference type="Proteomes" id="UP000001610">
    <property type="component" value="Unassembled WGS sequence"/>
</dbReference>
<feature type="compositionally biased region" description="Acidic residues" evidence="1">
    <location>
        <begin position="1"/>
        <end position="12"/>
    </location>
</feature>
<proteinExistence type="predicted"/>
<dbReference type="GO" id="GO:0008081">
    <property type="term" value="F:phosphoric diester hydrolase activity"/>
    <property type="evidence" value="ECO:0007669"/>
    <property type="project" value="InterPro"/>
</dbReference>